<reference evidence="2 3" key="1">
    <citation type="submission" date="2013-11" db="EMBL/GenBank/DDBJ databases">
        <title>Genome sequencing of Stegodyphus mimosarum.</title>
        <authorList>
            <person name="Bechsgaard J."/>
        </authorList>
    </citation>
    <scope>NUCLEOTIDE SEQUENCE [LARGE SCALE GENOMIC DNA]</scope>
</reference>
<proteinExistence type="predicted"/>
<feature type="non-terminal residue" evidence="2">
    <location>
        <position position="134"/>
    </location>
</feature>
<keyword evidence="3" id="KW-1185">Reference proteome</keyword>
<name>A0A087UHP1_STEMI</name>
<dbReference type="AlphaFoldDB" id="A0A087UHP1"/>
<feature type="domain" description="Transposable element P transposase-like GTP-binding insertion" evidence="1">
    <location>
        <begin position="37"/>
        <end position="123"/>
    </location>
</feature>
<accession>A0A087UHP1</accession>
<dbReference type="InterPro" id="IPR048366">
    <property type="entry name" value="TNP-like_GBD"/>
</dbReference>
<dbReference type="Proteomes" id="UP000054359">
    <property type="component" value="Unassembled WGS sequence"/>
</dbReference>
<dbReference type="OrthoDB" id="6627680at2759"/>
<dbReference type="EMBL" id="KK119844">
    <property type="protein sequence ID" value="KFM76880.1"/>
    <property type="molecule type" value="Genomic_DNA"/>
</dbReference>
<evidence type="ECO:0000313" key="3">
    <source>
        <dbReference type="Proteomes" id="UP000054359"/>
    </source>
</evidence>
<protein>
    <submittedName>
        <fullName evidence="2">Transposable element P transposase</fullName>
    </submittedName>
</protein>
<dbReference type="Pfam" id="PF21788">
    <property type="entry name" value="TNP-like_GBD"/>
    <property type="match status" value="1"/>
</dbReference>
<evidence type="ECO:0000313" key="2">
    <source>
        <dbReference type="EMBL" id="KFM76880.1"/>
    </source>
</evidence>
<gene>
    <name evidence="2" type="ORF">X975_24722</name>
</gene>
<evidence type="ECO:0000259" key="1">
    <source>
        <dbReference type="Pfam" id="PF21788"/>
    </source>
</evidence>
<dbReference type="STRING" id="407821.A0A087UHP1"/>
<organism evidence="2 3">
    <name type="scientific">Stegodyphus mimosarum</name>
    <name type="common">African social velvet spider</name>
    <dbReference type="NCBI Taxonomy" id="407821"/>
    <lineage>
        <taxon>Eukaryota</taxon>
        <taxon>Metazoa</taxon>
        <taxon>Ecdysozoa</taxon>
        <taxon>Arthropoda</taxon>
        <taxon>Chelicerata</taxon>
        <taxon>Arachnida</taxon>
        <taxon>Araneae</taxon>
        <taxon>Araneomorphae</taxon>
        <taxon>Entelegynae</taxon>
        <taxon>Eresoidea</taxon>
        <taxon>Eresidae</taxon>
        <taxon>Stegodyphus</taxon>
    </lineage>
</organism>
<sequence>MGGSQTLCKKLKISADNSFFYSPKFSTKIWVFADMLHCIKLLRNHFLDKGFILGNGIIINKDVIYEVFNKDIGEIKLCYKLKPQVLSVKGNERQKVAPAKALFSSTTAKAITHLVGNAETSHFFDIMNSSVPLP</sequence>